<keyword evidence="4" id="KW-0509">mRNA transport</keyword>
<keyword evidence="6" id="KW-0811">Translocation</keyword>
<dbReference type="Gene3D" id="1.20.5.170">
    <property type="match status" value="1"/>
</dbReference>
<keyword evidence="13" id="KW-1185">Reference proteome</keyword>
<feature type="region of interest" description="Disordered" evidence="10">
    <location>
        <begin position="277"/>
        <end position="298"/>
    </location>
</feature>
<sequence>MSKTQTTAPAAAAKATTASGSLSVPAPTAPPPTVGGIPLLKNKTLEEILNKWSTDLESYTQEFRSQATELQKWDRTILENGATISRLYEELQSTESLQREIDQNLEYIEAQQNELDSTLDSYHAQIKALFQSEAQSTHLRTTPADEERERAYTLAENLNKQLDEMSQQLSVIIDDMNASRSGGTSGVAGDVMPATVTAGKPVAPEDDNPIGAIVRILNEHLTSLEWIDKTSNDLASRIVELKRVGTEATEQADRVHRGQSGIAIGPGSVVAPLGGTFGSTPSRLRPTSGFGATTPGGR</sequence>
<evidence type="ECO:0000256" key="1">
    <source>
        <dbReference type="ARBA" id="ARBA00004567"/>
    </source>
</evidence>
<evidence type="ECO:0000313" key="13">
    <source>
        <dbReference type="Proteomes" id="UP001527925"/>
    </source>
</evidence>
<evidence type="ECO:0000256" key="8">
    <source>
        <dbReference type="ARBA" id="ARBA00023242"/>
    </source>
</evidence>
<evidence type="ECO:0000259" key="11">
    <source>
        <dbReference type="Pfam" id="PF05064"/>
    </source>
</evidence>
<evidence type="ECO:0000256" key="6">
    <source>
        <dbReference type="ARBA" id="ARBA00023010"/>
    </source>
</evidence>
<reference evidence="12 13" key="1">
    <citation type="submission" date="2023-09" db="EMBL/GenBank/DDBJ databases">
        <title>Pangenome analysis of Batrachochytrium dendrobatidis and related Chytrids.</title>
        <authorList>
            <person name="Yacoub M.N."/>
            <person name="Stajich J.E."/>
            <person name="James T.Y."/>
        </authorList>
    </citation>
    <scope>NUCLEOTIDE SEQUENCE [LARGE SCALE GENOMIC DNA]</scope>
    <source>
        <strain evidence="12 13">JEL0888</strain>
    </source>
</reference>
<dbReference type="EMBL" id="JADGIZ020000026">
    <property type="protein sequence ID" value="KAL2915217.1"/>
    <property type="molecule type" value="Genomic_DNA"/>
</dbReference>
<comment type="subcellular location">
    <subcellularLocation>
        <location evidence="1">Nucleus</location>
        <location evidence="1">Nuclear pore complex</location>
    </subcellularLocation>
</comment>
<dbReference type="PANTHER" id="PTHR12084:SF0">
    <property type="entry name" value="NUCLEAR PORE GLYCOPROTEIN P62"/>
    <property type="match status" value="1"/>
</dbReference>
<feature type="compositionally biased region" description="Low complexity" evidence="10">
    <location>
        <begin position="1"/>
        <end position="18"/>
    </location>
</feature>
<evidence type="ECO:0000256" key="3">
    <source>
        <dbReference type="ARBA" id="ARBA00022448"/>
    </source>
</evidence>
<keyword evidence="3" id="KW-0813">Transport</keyword>
<evidence type="ECO:0000256" key="7">
    <source>
        <dbReference type="ARBA" id="ARBA00023132"/>
    </source>
</evidence>
<dbReference type="InterPro" id="IPR026010">
    <property type="entry name" value="NSP1/NUP62"/>
</dbReference>
<proteinExistence type="inferred from homology"/>
<evidence type="ECO:0000256" key="2">
    <source>
        <dbReference type="ARBA" id="ARBA00005911"/>
    </source>
</evidence>
<evidence type="ECO:0000256" key="9">
    <source>
        <dbReference type="SAM" id="Coils"/>
    </source>
</evidence>
<comment type="caution">
    <text evidence="12">The sequence shown here is derived from an EMBL/GenBank/DDBJ whole genome shotgun (WGS) entry which is preliminary data.</text>
</comment>
<dbReference type="Proteomes" id="UP001527925">
    <property type="component" value="Unassembled WGS sequence"/>
</dbReference>
<feature type="domain" description="Nucleoporin NSP1-like C-terminal" evidence="11">
    <location>
        <begin position="32"/>
        <end position="134"/>
    </location>
</feature>
<evidence type="ECO:0000256" key="10">
    <source>
        <dbReference type="SAM" id="MobiDB-lite"/>
    </source>
</evidence>
<gene>
    <name evidence="12" type="primary">NSP1</name>
    <name evidence="12" type="ORF">HK105_205324</name>
</gene>
<feature type="region of interest" description="Disordered" evidence="10">
    <location>
        <begin position="1"/>
        <end position="38"/>
    </location>
</feature>
<comment type="similarity">
    <text evidence="2">Belongs to the nucleoporin NSP1/NUP62 family.</text>
</comment>
<keyword evidence="7" id="KW-0906">Nuclear pore complex</keyword>
<evidence type="ECO:0000256" key="5">
    <source>
        <dbReference type="ARBA" id="ARBA00022927"/>
    </source>
</evidence>
<keyword evidence="8" id="KW-0539">Nucleus</keyword>
<protein>
    <submittedName>
        <fullName evidence="12">FG-nucleoporin nsp1</fullName>
    </submittedName>
</protein>
<organism evidence="12 13">
    <name type="scientific">Polyrhizophydium stewartii</name>
    <dbReference type="NCBI Taxonomy" id="2732419"/>
    <lineage>
        <taxon>Eukaryota</taxon>
        <taxon>Fungi</taxon>
        <taxon>Fungi incertae sedis</taxon>
        <taxon>Chytridiomycota</taxon>
        <taxon>Chytridiomycota incertae sedis</taxon>
        <taxon>Chytridiomycetes</taxon>
        <taxon>Rhizophydiales</taxon>
        <taxon>Rhizophydiales incertae sedis</taxon>
        <taxon>Polyrhizophydium</taxon>
    </lineage>
</organism>
<keyword evidence="9" id="KW-0175">Coiled coil</keyword>
<feature type="coiled-coil region" evidence="9">
    <location>
        <begin position="148"/>
        <end position="175"/>
    </location>
</feature>
<accession>A0ABR4N6Q6</accession>
<name>A0ABR4N6Q6_9FUNG</name>
<evidence type="ECO:0000256" key="4">
    <source>
        <dbReference type="ARBA" id="ARBA00022816"/>
    </source>
</evidence>
<evidence type="ECO:0000313" key="12">
    <source>
        <dbReference type="EMBL" id="KAL2915217.1"/>
    </source>
</evidence>
<dbReference type="Pfam" id="PF05064">
    <property type="entry name" value="Nsp1_C"/>
    <property type="match status" value="1"/>
</dbReference>
<dbReference type="InterPro" id="IPR007758">
    <property type="entry name" value="Nucleoporin_NSP1_C"/>
</dbReference>
<dbReference type="PANTHER" id="PTHR12084">
    <property type="entry name" value="NUCLEAR PORE GLYCOPROTEIN P62-RELATED"/>
    <property type="match status" value="1"/>
</dbReference>
<keyword evidence="5" id="KW-0653">Protein transport</keyword>